<comment type="caution">
    <text evidence="5">The sequence shown here is derived from an EMBL/GenBank/DDBJ whole genome shotgun (WGS) entry which is preliminary data.</text>
</comment>
<feature type="domain" description="GntR C-terminal" evidence="4">
    <location>
        <begin position="16"/>
        <end position="96"/>
    </location>
</feature>
<dbReference type="AlphaFoldDB" id="A0A645GVW5"/>
<organism evidence="5">
    <name type="scientific">bioreactor metagenome</name>
    <dbReference type="NCBI Taxonomy" id="1076179"/>
    <lineage>
        <taxon>unclassified sequences</taxon>
        <taxon>metagenomes</taxon>
        <taxon>ecological metagenomes</taxon>
    </lineage>
</organism>
<proteinExistence type="predicted"/>
<dbReference type="Pfam" id="PF07729">
    <property type="entry name" value="FCD"/>
    <property type="match status" value="1"/>
</dbReference>
<name>A0A645GVW5_9ZZZZ</name>
<evidence type="ECO:0000313" key="5">
    <source>
        <dbReference type="EMBL" id="MPN30406.1"/>
    </source>
</evidence>
<evidence type="ECO:0000256" key="3">
    <source>
        <dbReference type="ARBA" id="ARBA00023163"/>
    </source>
</evidence>
<protein>
    <recommendedName>
        <fullName evidence="4">GntR C-terminal domain-containing protein</fullName>
    </recommendedName>
</protein>
<dbReference type="InterPro" id="IPR008920">
    <property type="entry name" value="TF_FadR/GntR_C"/>
</dbReference>
<accession>A0A645GVW5</accession>
<evidence type="ECO:0000256" key="2">
    <source>
        <dbReference type="ARBA" id="ARBA00023125"/>
    </source>
</evidence>
<dbReference type="InterPro" id="IPR011711">
    <property type="entry name" value="GntR_C"/>
</dbReference>
<keyword evidence="2" id="KW-0238">DNA-binding</keyword>
<gene>
    <name evidence="5" type="ORF">SDC9_177877</name>
</gene>
<dbReference type="SUPFAM" id="SSF48008">
    <property type="entry name" value="GntR ligand-binding domain-like"/>
    <property type="match status" value="1"/>
</dbReference>
<keyword evidence="1" id="KW-0805">Transcription regulation</keyword>
<keyword evidence="3" id="KW-0804">Transcription</keyword>
<evidence type="ECO:0000256" key="1">
    <source>
        <dbReference type="ARBA" id="ARBA00023015"/>
    </source>
</evidence>
<dbReference type="GO" id="GO:0003677">
    <property type="term" value="F:DNA binding"/>
    <property type="evidence" value="ECO:0007669"/>
    <property type="project" value="UniProtKB-KW"/>
</dbReference>
<dbReference type="Gene3D" id="1.20.120.530">
    <property type="entry name" value="GntR ligand-binding domain-like"/>
    <property type="match status" value="1"/>
</dbReference>
<reference evidence="5" key="1">
    <citation type="submission" date="2019-08" db="EMBL/GenBank/DDBJ databases">
        <authorList>
            <person name="Kucharzyk K."/>
            <person name="Murdoch R.W."/>
            <person name="Higgins S."/>
            <person name="Loffler F."/>
        </authorList>
    </citation>
    <scope>NUCLEOTIDE SEQUENCE</scope>
</reference>
<sequence>MQLVQPQSELSRGVGSAQYDRLLHGDIADACGNAALASACMHLWDLSERSPIFRRLDEHYVTQQDWTIAWGEHARIVEAIVDGDGVRARHAMAYHLVAIMARLRENPAWTA</sequence>
<evidence type="ECO:0000259" key="4">
    <source>
        <dbReference type="Pfam" id="PF07729"/>
    </source>
</evidence>
<dbReference type="EMBL" id="VSSQ01081508">
    <property type="protein sequence ID" value="MPN30406.1"/>
    <property type="molecule type" value="Genomic_DNA"/>
</dbReference>